<evidence type="ECO:0000259" key="1">
    <source>
        <dbReference type="SMART" id="SM00579"/>
    </source>
</evidence>
<gene>
    <name evidence="2" type="ORF">NE237_018630</name>
</gene>
<dbReference type="InterPro" id="IPR050232">
    <property type="entry name" value="FBL13/AtMIF1-like"/>
</dbReference>
<comment type="caution">
    <text evidence="2">The sequence shown here is derived from an EMBL/GenBank/DDBJ whole genome shotgun (WGS) entry which is preliminary data.</text>
</comment>
<evidence type="ECO:0000313" key="3">
    <source>
        <dbReference type="Proteomes" id="UP001141806"/>
    </source>
</evidence>
<dbReference type="OrthoDB" id="612216at2759"/>
<organism evidence="2 3">
    <name type="scientific">Protea cynaroides</name>
    <dbReference type="NCBI Taxonomy" id="273540"/>
    <lineage>
        <taxon>Eukaryota</taxon>
        <taxon>Viridiplantae</taxon>
        <taxon>Streptophyta</taxon>
        <taxon>Embryophyta</taxon>
        <taxon>Tracheophyta</taxon>
        <taxon>Spermatophyta</taxon>
        <taxon>Magnoliopsida</taxon>
        <taxon>Proteales</taxon>
        <taxon>Proteaceae</taxon>
        <taxon>Protea</taxon>
    </lineage>
</organism>
<dbReference type="SMART" id="SM00579">
    <property type="entry name" value="FBD"/>
    <property type="match status" value="1"/>
</dbReference>
<sequence length="594" mass="67912">MQIKKGDIILVPPPLMATEPNERNPHLYCAHHQDHGCTTNECCHFRGLEEDLIQHGHWTKFVGPRPPPPPRNVPIPAPTPAVAERNNNVNLPRWLLECEYLSISLALWKGTEHPDVEPIMSATLRRPKIKPNLCKQAETLRSLIAGLVARFSLSFLLLIEGTSTRSSGKDNVIRTSFLSRRWRYLWASVPDLYFDGFVFSPKTKFVKFVDSVLLRRNGWGIHKFCLRFSDYYCDTSHACTWISTAVSYNVQELSVYYYPREHFALPVCLFELPICLFMCKSLRVLKLNLYESILNLPPSIHMPFLNTLHLISVTFSDNNLTRKLFSNCPVLKEVILEDCAVRDLSVFQISSLSIERLTIDGLPRDLVLCSGSYDHEIKISAPRLLSIKYINYKGQNICLEKPPSLVDAAIYLNTEWDESNQIYFHRVINFLRDLSNAKVLMVSSQRFQLLSVASNILGSFPKFFYLNHLKLAIAVTIDNIRLITCFLNNAPHLEFLTIDIVHLRWSNREEDSEPQNAPFACGVDHLKDIKITGFGGSKDELALVKFLLENVTVLERMTIMPSKLLLKNSELRMKISQEVQMYPSASTNIVVIFS</sequence>
<dbReference type="EMBL" id="JAMYWD010000007">
    <property type="protein sequence ID" value="KAJ4966781.1"/>
    <property type="molecule type" value="Genomic_DNA"/>
</dbReference>
<dbReference type="PANTHER" id="PTHR31900">
    <property type="entry name" value="F-BOX/RNI SUPERFAMILY PROTEIN-RELATED"/>
    <property type="match status" value="1"/>
</dbReference>
<dbReference type="Proteomes" id="UP001141806">
    <property type="component" value="Unassembled WGS sequence"/>
</dbReference>
<proteinExistence type="predicted"/>
<reference evidence="2" key="1">
    <citation type="journal article" date="2023" name="Plant J.">
        <title>The genome of the king protea, Protea cynaroides.</title>
        <authorList>
            <person name="Chang J."/>
            <person name="Duong T.A."/>
            <person name="Schoeman C."/>
            <person name="Ma X."/>
            <person name="Roodt D."/>
            <person name="Barker N."/>
            <person name="Li Z."/>
            <person name="Van de Peer Y."/>
            <person name="Mizrachi E."/>
        </authorList>
    </citation>
    <scope>NUCLEOTIDE SEQUENCE</scope>
    <source>
        <tissue evidence="2">Young leaves</tissue>
    </source>
</reference>
<feature type="domain" description="FBD" evidence="1">
    <location>
        <begin position="520"/>
        <end position="594"/>
    </location>
</feature>
<dbReference type="AlphaFoldDB" id="A0A9Q0KAG4"/>
<accession>A0A9Q0KAG4</accession>
<dbReference type="Pfam" id="PF23622">
    <property type="entry name" value="LRR_At1g61320_AtMIF1"/>
    <property type="match status" value="1"/>
</dbReference>
<protein>
    <recommendedName>
        <fullName evidence="1">FBD domain-containing protein</fullName>
    </recommendedName>
</protein>
<dbReference type="PANTHER" id="PTHR31900:SF30">
    <property type="entry name" value="SUPERFAMILY PROTEIN, PUTATIVE-RELATED"/>
    <property type="match status" value="1"/>
</dbReference>
<dbReference type="InterPro" id="IPR006566">
    <property type="entry name" value="FBD"/>
</dbReference>
<dbReference type="SUPFAM" id="SSF52047">
    <property type="entry name" value="RNI-like"/>
    <property type="match status" value="1"/>
</dbReference>
<name>A0A9Q0KAG4_9MAGN</name>
<dbReference type="InterPro" id="IPR055357">
    <property type="entry name" value="LRR_At1g61320_AtMIF1"/>
</dbReference>
<evidence type="ECO:0000313" key="2">
    <source>
        <dbReference type="EMBL" id="KAJ4966781.1"/>
    </source>
</evidence>
<keyword evidence="3" id="KW-1185">Reference proteome</keyword>